<dbReference type="SUPFAM" id="SSF46785">
    <property type="entry name" value="Winged helix' DNA-binding domain"/>
    <property type="match status" value="2"/>
</dbReference>
<evidence type="ECO:0000313" key="5">
    <source>
        <dbReference type="EMBL" id="MBO0664404.1"/>
    </source>
</evidence>
<keyword evidence="6" id="KW-1185">Reference proteome</keyword>
<feature type="domain" description="GntR C-terminal" evidence="4">
    <location>
        <begin position="157"/>
        <end position="285"/>
    </location>
</feature>
<keyword evidence="3" id="KW-0804">Transcription</keyword>
<dbReference type="Pfam" id="PF07729">
    <property type="entry name" value="FCD"/>
    <property type="match status" value="1"/>
</dbReference>
<reference evidence="5" key="1">
    <citation type="submission" date="2021-03" db="EMBL/GenBank/DDBJ databases">
        <title>Whole genome sequence of Jiella sp. CQZ9-1.</title>
        <authorList>
            <person name="Tuo L."/>
        </authorList>
    </citation>
    <scope>NUCLEOTIDE SEQUENCE</scope>
    <source>
        <strain evidence="5">CQZ9-1</strain>
    </source>
</reference>
<dbReference type="SUPFAM" id="SSF48008">
    <property type="entry name" value="GntR ligand-binding domain-like"/>
    <property type="match status" value="1"/>
</dbReference>
<keyword evidence="1" id="KW-0805">Transcription regulation</keyword>
<name>A0A939G0T5_9HYPH</name>
<dbReference type="GO" id="GO:0003677">
    <property type="term" value="F:DNA binding"/>
    <property type="evidence" value="ECO:0007669"/>
    <property type="project" value="UniProtKB-KW"/>
</dbReference>
<dbReference type="Gene3D" id="1.20.120.530">
    <property type="entry name" value="GntR ligand-binding domain-like"/>
    <property type="match status" value="1"/>
</dbReference>
<dbReference type="AlphaFoldDB" id="A0A939G0T5"/>
<dbReference type="Proteomes" id="UP000664122">
    <property type="component" value="Unassembled WGS sequence"/>
</dbReference>
<dbReference type="Gene3D" id="1.10.10.10">
    <property type="entry name" value="Winged helix-like DNA-binding domain superfamily/Winged helix DNA-binding domain"/>
    <property type="match status" value="2"/>
</dbReference>
<evidence type="ECO:0000256" key="3">
    <source>
        <dbReference type="ARBA" id="ARBA00023163"/>
    </source>
</evidence>
<dbReference type="PANTHER" id="PTHR43537:SF51">
    <property type="entry name" value="HTH-TYPE TRANSCRIPTIONAL REGULATOR LGOR-RELATED"/>
    <property type="match status" value="1"/>
</dbReference>
<accession>A0A939G0T5</accession>
<proteinExistence type="predicted"/>
<dbReference type="InterPro" id="IPR011711">
    <property type="entry name" value="GntR_C"/>
</dbReference>
<dbReference type="InterPro" id="IPR036390">
    <property type="entry name" value="WH_DNA-bd_sf"/>
</dbReference>
<evidence type="ECO:0000313" key="6">
    <source>
        <dbReference type="Proteomes" id="UP000664122"/>
    </source>
</evidence>
<dbReference type="GO" id="GO:0003700">
    <property type="term" value="F:DNA-binding transcription factor activity"/>
    <property type="evidence" value="ECO:0007669"/>
    <property type="project" value="InterPro"/>
</dbReference>
<evidence type="ECO:0000259" key="4">
    <source>
        <dbReference type="SMART" id="SM00895"/>
    </source>
</evidence>
<sequence>MARTNTRFKAAYNAMMPRLQAMRIGDDLPSETAIAESLGVSRTISRSILTELAQHEIVSWQGRRKTLLRHPSAADKFSGADLATSSEKIERKFLEWILRRDVAPGARLNIRDLARRFAVTPAALNQYLTAFSRFGMVQREGREGWVLTGFTAEYARELSEFRRMIELDAAARFAALADDHPVWAELDLLDDEHRDLMAAIDTRFHDFSELDDRFHRTVVGITSNRFALEFQELVTLVFHYHYQWNKRLERERNAAAIGEHLVYLEALRTRDRDTILKAAGDHLATAHMTLLESIGA</sequence>
<evidence type="ECO:0000256" key="1">
    <source>
        <dbReference type="ARBA" id="ARBA00023015"/>
    </source>
</evidence>
<dbReference type="InterPro" id="IPR036388">
    <property type="entry name" value="WH-like_DNA-bd_sf"/>
</dbReference>
<keyword evidence="2" id="KW-0238">DNA-binding</keyword>
<evidence type="ECO:0000256" key="2">
    <source>
        <dbReference type="ARBA" id="ARBA00023125"/>
    </source>
</evidence>
<dbReference type="SMART" id="SM00895">
    <property type="entry name" value="FCD"/>
    <property type="match status" value="1"/>
</dbReference>
<dbReference type="RefSeq" id="WP_207259315.1">
    <property type="nucleotide sequence ID" value="NZ_JAFMPP010000020.1"/>
</dbReference>
<organism evidence="5 6">
    <name type="scientific">Jiella flava</name>
    <dbReference type="NCBI Taxonomy" id="2816857"/>
    <lineage>
        <taxon>Bacteria</taxon>
        <taxon>Pseudomonadati</taxon>
        <taxon>Pseudomonadota</taxon>
        <taxon>Alphaproteobacteria</taxon>
        <taxon>Hyphomicrobiales</taxon>
        <taxon>Aurantimonadaceae</taxon>
        <taxon>Jiella</taxon>
    </lineage>
</organism>
<dbReference type="InterPro" id="IPR008920">
    <property type="entry name" value="TF_FadR/GntR_C"/>
</dbReference>
<dbReference type="InterPro" id="IPR000524">
    <property type="entry name" value="Tscrpt_reg_HTH_GntR"/>
</dbReference>
<protein>
    <submittedName>
        <fullName evidence="5">GntR family transcriptional regulator</fullName>
    </submittedName>
</protein>
<dbReference type="PANTHER" id="PTHR43537">
    <property type="entry name" value="TRANSCRIPTIONAL REGULATOR, GNTR FAMILY"/>
    <property type="match status" value="1"/>
</dbReference>
<gene>
    <name evidence="5" type="ORF">J1C48_17640</name>
</gene>
<dbReference type="EMBL" id="JAFMPP010000020">
    <property type="protein sequence ID" value="MBO0664404.1"/>
    <property type="molecule type" value="Genomic_DNA"/>
</dbReference>
<dbReference type="Pfam" id="PF00392">
    <property type="entry name" value="GntR"/>
    <property type="match status" value="1"/>
</dbReference>
<comment type="caution">
    <text evidence="5">The sequence shown here is derived from an EMBL/GenBank/DDBJ whole genome shotgun (WGS) entry which is preliminary data.</text>
</comment>